<gene>
    <name evidence="2" type="ORF">DYI23_12170</name>
    <name evidence="1" type="ORF">IG617_11160</name>
</gene>
<reference evidence="2" key="1">
    <citation type="submission" date="2018-08" db="EMBL/GenBank/DDBJ databases">
        <authorList>
            <person name="Jin W."/>
            <person name="Wang H."/>
            <person name="Yang Y."/>
            <person name="Li M."/>
            <person name="Liu J."/>
        </authorList>
    </citation>
    <scope>NUCLEOTIDE SEQUENCE</scope>
    <source>
        <strain evidence="2">AESS21</strain>
    </source>
</reference>
<evidence type="ECO:0000313" key="1">
    <source>
        <dbReference type="EMBL" id="MBD8876845.1"/>
    </source>
</evidence>
<dbReference type="InterPro" id="IPR010421">
    <property type="entry name" value="TrcR"/>
</dbReference>
<dbReference type="Proteomes" id="UP000615687">
    <property type="component" value="Unassembled WGS sequence"/>
</dbReference>
<dbReference type="Pfam" id="PF06242">
    <property type="entry name" value="TrcR"/>
    <property type="match status" value="1"/>
</dbReference>
<reference evidence="2" key="3">
    <citation type="journal article" date="2021" name="Microorganisms">
        <title>Bacterial Dimethylsulfoniopropionate Biosynthesis in the East China Sea.</title>
        <authorList>
            <person name="Liu J."/>
            <person name="Zhang Y."/>
            <person name="Liu J."/>
            <person name="Zhong H."/>
            <person name="Williams B.T."/>
            <person name="Zheng Y."/>
            <person name="Curson A.R.J."/>
            <person name="Sun C."/>
            <person name="Sun H."/>
            <person name="Song D."/>
            <person name="Wagner Mackenzie B."/>
            <person name="Bermejo Martinez A."/>
            <person name="Todd J.D."/>
            <person name="Zhang X.H."/>
        </authorList>
    </citation>
    <scope>NUCLEOTIDE SEQUENCE</scope>
    <source>
        <strain evidence="2">AESS21</strain>
    </source>
</reference>
<evidence type="ECO:0000313" key="2">
    <source>
        <dbReference type="EMBL" id="MBS8260978.1"/>
    </source>
</evidence>
<name>A0A927Q5N0_9HYPH</name>
<evidence type="ECO:0000313" key="3">
    <source>
        <dbReference type="Proteomes" id="UP000615687"/>
    </source>
</evidence>
<dbReference type="EMBL" id="QTKU01000002">
    <property type="protein sequence ID" value="MBS8260978.1"/>
    <property type="molecule type" value="Genomic_DNA"/>
</dbReference>
<sequence>MANTPLMPKATAVWLVDNTALSFTQIASFCKLHPLEVKAIADGEAAQGIKGLDPVLTGQLGREELEKAQTDPNYVLKLQGSKVIVPESKRKGPRYTPVSRRQDRPNAILWLVRNHPELKDAQIMRLVGTTKPTIAAIRDRTHWNSANLTPSDPVTLSLCSQLELDMEVEKAAKNAPPRPEGEVETLMPVEETTSEEALAAAFSKPIEREVEEEIDADAVFAKLNSLKTEGDGADEEEQS</sequence>
<organism evidence="2 4">
    <name type="scientific">Roseibium polysiphoniae</name>
    <dbReference type="NCBI Taxonomy" id="2571221"/>
    <lineage>
        <taxon>Bacteria</taxon>
        <taxon>Pseudomonadati</taxon>
        <taxon>Pseudomonadota</taxon>
        <taxon>Alphaproteobacteria</taxon>
        <taxon>Hyphomicrobiales</taxon>
        <taxon>Stappiaceae</taxon>
        <taxon>Roseibium</taxon>
    </lineage>
</organism>
<keyword evidence="3" id="KW-1185">Reference proteome</keyword>
<comment type="caution">
    <text evidence="2">The sequence shown here is derived from an EMBL/GenBank/DDBJ whole genome shotgun (WGS) entry which is preliminary data.</text>
</comment>
<reference evidence="1 3" key="2">
    <citation type="submission" date="2020-09" db="EMBL/GenBank/DDBJ databases">
        <title>The genome sequence of type strain Labrenzia polysiphoniae KACC 19711.</title>
        <authorList>
            <person name="Liu Y."/>
        </authorList>
    </citation>
    <scope>NUCLEOTIDE SEQUENCE [LARGE SCALE GENOMIC DNA]</scope>
    <source>
        <strain evidence="1 3">KACC 19711</strain>
    </source>
</reference>
<dbReference type="Proteomes" id="UP000705379">
    <property type="component" value="Unassembled WGS sequence"/>
</dbReference>
<protein>
    <submittedName>
        <fullName evidence="2">DUF1013 domain-containing protein</fullName>
    </submittedName>
</protein>
<dbReference type="RefSeq" id="WP_192109302.1">
    <property type="nucleotide sequence ID" value="NZ_JACYXJ010000004.1"/>
</dbReference>
<accession>A0A927Q5N0</accession>
<evidence type="ECO:0000313" key="4">
    <source>
        <dbReference type="Proteomes" id="UP000705379"/>
    </source>
</evidence>
<dbReference type="AlphaFoldDB" id="A0A927Q5N0"/>
<dbReference type="EMBL" id="JACYXJ010000004">
    <property type="protein sequence ID" value="MBD8876845.1"/>
    <property type="molecule type" value="Genomic_DNA"/>
</dbReference>
<proteinExistence type="predicted"/>